<keyword evidence="3" id="KW-1185">Reference proteome</keyword>
<proteinExistence type="predicted"/>
<dbReference type="Proteomes" id="UP000215005">
    <property type="component" value="Chromosome"/>
</dbReference>
<gene>
    <name evidence="2" type="ORF">CDO52_12925</name>
</gene>
<reference evidence="2 3" key="1">
    <citation type="submission" date="2017-08" db="EMBL/GenBank/DDBJ databases">
        <title>The complete genome sequence of Nocardiopsis gilva YIM 90087.</title>
        <authorList>
            <person name="Yin M."/>
            <person name="Tang S."/>
        </authorList>
    </citation>
    <scope>NUCLEOTIDE SEQUENCE [LARGE SCALE GENOMIC DNA]</scope>
    <source>
        <strain evidence="2 3">YIM 90087</strain>
    </source>
</reference>
<accession>A0A223S645</accession>
<dbReference type="InterPro" id="IPR006448">
    <property type="entry name" value="Phage_term_ssu_P27"/>
</dbReference>
<dbReference type="Pfam" id="PF05119">
    <property type="entry name" value="Terminase_4"/>
    <property type="match status" value="1"/>
</dbReference>
<dbReference type="EMBL" id="CP022753">
    <property type="protein sequence ID" value="ASU83572.1"/>
    <property type="molecule type" value="Genomic_DNA"/>
</dbReference>
<organism evidence="2 3">
    <name type="scientific">Nocardiopsis gilva YIM 90087</name>
    <dbReference type="NCBI Taxonomy" id="1235441"/>
    <lineage>
        <taxon>Bacteria</taxon>
        <taxon>Bacillati</taxon>
        <taxon>Actinomycetota</taxon>
        <taxon>Actinomycetes</taxon>
        <taxon>Streptosporangiales</taxon>
        <taxon>Nocardiopsidaceae</taxon>
        <taxon>Nocardiopsis</taxon>
    </lineage>
</organism>
<feature type="region of interest" description="Disordered" evidence="1">
    <location>
        <begin position="1"/>
        <end position="37"/>
    </location>
</feature>
<evidence type="ECO:0000256" key="1">
    <source>
        <dbReference type="SAM" id="MobiDB-lite"/>
    </source>
</evidence>
<dbReference type="OrthoDB" id="5184675at2"/>
<protein>
    <submittedName>
        <fullName evidence="2">Phage terminase small subunit P27 family</fullName>
    </submittedName>
</protein>
<dbReference type="NCBIfam" id="TIGR01558">
    <property type="entry name" value="sm_term_P27"/>
    <property type="match status" value="1"/>
</dbReference>
<sequence length="157" mass="17460">MPGQPPQPVERKRARGNPGKRSLPEPVAVLQPSDNMPPVPVTLGQTGRAVWQRLWTAGQGWLSPTTDVDIMTRLCEAHDEREAIRAELAESGYLVSGSQGQPRPNPLIRTLRELESQMTKLEGLCGFNPSDRGRLGYAEVKRQSKLDELLQRRRDAG</sequence>
<dbReference type="KEGG" id="ngv:CDO52_12925"/>
<evidence type="ECO:0000313" key="2">
    <source>
        <dbReference type="EMBL" id="ASU83572.1"/>
    </source>
</evidence>
<dbReference type="RefSeq" id="WP_083919679.1">
    <property type="nucleotide sequence ID" value="NZ_ANBG01000025.1"/>
</dbReference>
<name>A0A223S645_9ACTN</name>
<evidence type="ECO:0000313" key="3">
    <source>
        <dbReference type="Proteomes" id="UP000215005"/>
    </source>
</evidence>
<dbReference type="AlphaFoldDB" id="A0A223S645"/>